<name>A0A0N7L9G0_9BASI</name>
<keyword evidence="2" id="KW-1185">Reference proteome</keyword>
<reference evidence="1 2" key="1">
    <citation type="submission" date="2014-09" db="EMBL/GenBank/DDBJ databases">
        <authorList>
            <person name="Magalhaes I.L.F."/>
            <person name="Oliveira U."/>
            <person name="Santos F.R."/>
            <person name="Vidigal T.H.D.A."/>
            <person name="Brescovit A.D."/>
            <person name="Santos A.J."/>
        </authorList>
    </citation>
    <scope>NUCLEOTIDE SEQUENCE [LARGE SCALE GENOMIC DNA]</scope>
</reference>
<accession>A0A0N7L9G0</accession>
<protein>
    <submittedName>
        <fullName evidence="1">Uncharacterized protein</fullName>
    </submittedName>
</protein>
<proteinExistence type="predicted"/>
<dbReference type="EMBL" id="CCYA01000221">
    <property type="protein sequence ID" value="CEH13682.1"/>
    <property type="molecule type" value="Genomic_DNA"/>
</dbReference>
<evidence type="ECO:0000313" key="1">
    <source>
        <dbReference type="EMBL" id="CEH13682.1"/>
    </source>
</evidence>
<dbReference type="AlphaFoldDB" id="A0A0N7L9G0"/>
<dbReference type="Proteomes" id="UP000054845">
    <property type="component" value="Unassembled WGS sequence"/>
</dbReference>
<sequence>MAKPRQEAIRSLLHRTPSEKQKDALPFRLARANDSFCLSATLLSPALSPRHRHRQTKLEARQGTLASSIDLASLTSGLGDFSSISIPAVGGIDPSLFESFSNIAQFTSQNPSIFSQIQSIYSANPGLVSSVINAQSSELAAAVGSSSAAAIVSQANSILTASA</sequence>
<organism evidence="1 2">
    <name type="scientific">Ceraceosorus bombacis</name>
    <dbReference type="NCBI Taxonomy" id="401625"/>
    <lineage>
        <taxon>Eukaryota</taxon>
        <taxon>Fungi</taxon>
        <taxon>Dikarya</taxon>
        <taxon>Basidiomycota</taxon>
        <taxon>Ustilaginomycotina</taxon>
        <taxon>Exobasidiomycetes</taxon>
        <taxon>Ceraceosorales</taxon>
        <taxon>Ceraceosoraceae</taxon>
        <taxon>Ceraceosorus</taxon>
    </lineage>
</organism>
<evidence type="ECO:0000313" key="2">
    <source>
        <dbReference type="Proteomes" id="UP000054845"/>
    </source>
</evidence>